<protein>
    <recommendedName>
        <fullName evidence="9">CXXC-type zinc finger protein 1</fullName>
    </recommendedName>
</protein>
<feature type="domain" description="CpG binding protein C-terminal" evidence="12">
    <location>
        <begin position="92"/>
        <end position="199"/>
    </location>
</feature>
<name>A0ABM1RYL3_LIMPO</name>
<evidence type="ECO:0000313" key="14">
    <source>
        <dbReference type="RefSeq" id="XP_022236468.1"/>
    </source>
</evidence>
<keyword evidence="2" id="KW-0479">Metal-binding</keyword>
<proteinExistence type="predicted"/>
<sequence>MTFKEVKERLKNKLLKQLEPTVQSVQHYFDLKDPFHPVSSVGMDDQENGAQDENAEDENSDGESDVIVWDYNSVNVDFPYYEVGLCEKEVVNRIYEILPHRIQQWQSTPCWAEESNQRTLERIRRDQQEARRILTELEKKEQELEELIKDAKKTSLAHDDESQEGDTDEGELSVYCVTCGHEIGARTALKHMEKCFNKVIRLH</sequence>
<gene>
    <name evidence="14" type="primary">LOC111083990</name>
</gene>
<evidence type="ECO:0000256" key="4">
    <source>
        <dbReference type="ARBA" id="ARBA00022833"/>
    </source>
</evidence>
<evidence type="ECO:0000259" key="12">
    <source>
        <dbReference type="Pfam" id="PF12269"/>
    </source>
</evidence>
<keyword evidence="10" id="KW-0175">Coiled coil</keyword>
<evidence type="ECO:0000256" key="3">
    <source>
        <dbReference type="ARBA" id="ARBA00022771"/>
    </source>
</evidence>
<evidence type="ECO:0000256" key="9">
    <source>
        <dbReference type="ARBA" id="ARBA00023828"/>
    </source>
</evidence>
<dbReference type="InterPro" id="IPR037869">
    <property type="entry name" value="Spp1/CFP1"/>
</dbReference>
<dbReference type="Pfam" id="PF12269">
    <property type="entry name" value="CpG_bind_C"/>
    <property type="match status" value="1"/>
</dbReference>
<feature type="coiled-coil region" evidence="10">
    <location>
        <begin position="120"/>
        <end position="157"/>
    </location>
</feature>
<keyword evidence="4" id="KW-0862">Zinc</keyword>
<evidence type="ECO:0000313" key="13">
    <source>
        <dbReference type="Proteomes" id="UP000694941"/>
    </source>
</evidence>
<feature type="region of interest" description="Disordered" evidence="11">
    <location>
        <begin position="39"/>
        <end position="63"/>
    </location>
</feature>
<keyword evidence="8" id="KW-0539">Nucleus</keyword>
<evidence type="ECO:0000256" key="1">
    <source>
        <dbReference type="ARBA" id="ARBA00004123"/>
    </source>
</evidence>
<keyword evidence="3" id="KW-0863">Zinc-finger</keyword>
<evidence type="ECO:0000256" key="2">
    <source>
        <dbReference type="ARBA" id="ARBA00022723"/>
    </source>
</evidence>
<evidence type="ECO:0000256" key="10">
    <source>
        <dbReference type="SAM" id="Coils"/>
    </source>
</evidence>
<keyword evidence="7" id="KW-0804">Transcription</keyword>
<reference evidence="14" key="1">
    <citation type="submission" date="2025-08" db="UniProtKB">
        <authorList>
            <consortium name="RefSeq"/>
        </authorList>
    </citation>
    <scope>IDENTIFICATION</scope>
    <source>
        <tissue evidence="14">Muscle</tissue>
    </source>
</reference>
<dbReference type="Proteomes" id="UP000694941">
    <property type="component" value="Unplaced"/>
</dbReference>
<comment type="subcellular location">
    <subcellularLocation>
        <location evidence="1">Nucleus</location>
    </subcellularLocation>
</comment>
<evidence type="ECO:0000256" key="5">
    <source>
        <dbReference type="ARBA" id="ARBA00023015"/>
    </source>
</evidence>
<accession>A0ABM1RYL3</accession>
<keyword evidence="6" id="KW-0238">DNA-binding</keyword>
<evidence type="ECO:0000256" key="11">
    <source>
        <dbReference type="SAM" id="MobiDB-lite"/>
    </source>
</evidence>
<dbReference type="PANTHER" id="PTHR46174:SF1">
    <property type="entry name" value="CXXC-TYPE ZINC FINGER PROTEIN 1"/>
    <property type="match status" value="1"/>
</dbReference>
<evidence type="ECO:0000256" key="6">
    <source>
        <dbReference type="ARBA" id="ARBA00023125"/>
    </source>
</evidence>
<organism evidence="13 14">
    <name type="scientific">Limulus polyphemus</name>
    <name type="common">Atlantic horseshoe crab</name>
    <dbReference type="NCBI Taxonomy" id="6850"/>
    <lineage>
        <taxon>Eukaryota</taxon>
        <taxon>Metazoa</taxon>
        <taxon>Ecdysozoa</taxon>
        <taxon>Arthropoda</taxon>
        <taxon>Chelicerata</taxon>
        <taxon>Merostomata</taxon>
        <taxon>Xiphosura</taxon>
        <taxon>Limulidae</taxon>
        <taxon>Limulus</taxon>
    </lineage>
</organism>
<dbReference type="InterPro" id="IPR022056">
    <property type="entry name" value="CpG-bd_C"/>
</dbReference>
<keyword evidence="5" id="KW-0805">Transcription regulation</keyword>
<dbReference type="GeneID" id="111083990"/>
<dbReference type="PANTHER" id="PTHR46174">
    <property type="entry name" value="CXXC-TYPE ZINC FINGER PROTEIN 1"/>
    <property type="match status" value="1"/>
</dbReference>
<evidence type="ECO:0000256" key="8">
    <source>
        <dbReference type="ARBA" id="ARBA00023242"/>
    </source>
</evidence>
<evidence type="ECO:0000256" key="7">
    <source>
        <dbReference type="ARBA" id="ARBA00023163"/>
    </source>
</evidence>
<dbReference type="RefSeq" id="XP_022236468.1">
    <property type="nucleotide sequence ID" value="XM_022380760.1"/>
</dbReference>
<feature type="compositionally biased region" description="Acidic residues" evidence="11">
    <location>
        <begin position="53"/>
        <end position="63"/>
    </location>
</feature>
<keyword evidence="13" id="KW-1185">Reference proteome</keyword>